<dbReference type="Pfam" id="PF13432">
    <property type="entry name" value="TPR_16"/>
    <property type="match status" value="1"/>
</dbReference>
<accession>A0ABM0N4U1</accession>
<dbReference type="InterPro" id="IPR019734">
    <property type="entry name" value="TPR_rpt"/>
</dbReference>
<keyword evidence="1" id="KW-0802">TPR repeat</keyword>
<dbReference type="Gene3D" id="1.25.40.10">
    <property type="entry name" value="Tetratricopeptide repeat domain"/>
    <property type="match status" value="1"/>
</dbReference>
<evidence type="ECO:0000313" key="4">
    <source>
        <dbReference type="RefSeq" id="XP_008219558.1"/>
    </source>
</evidence>
<dbReference type="Proteomes" id="UP000694861">
    <property type="component" value="Linkage group LG2"/>
</dbReference>
<sequence length="240" mass="27051">MSIRFGRTRNQCTSCSLQLISVPVREMKIAWKNNKKRPLGIISKYPNLPFEQQNDQHNNQEVPSNDPNKNQNHTELNQEEHHEPLDAQSEPSDSSDAAKLFHSFQAEGTKLAEGGKYREALGKWEAALMLMPENAVLHEQKAQVLLEIGDAWNAVKAATRATELKPSWDEAWVTLGRAQLNFGEPDSAIESFDSALAIKPDSEEARDDRHTAMQLVKRRKQLHSSGLSPTRNRYAVGEKT</sequence>
<reference evidence="4" key="2">
    <citation type="submission" date="2025-08" db="UniProtKB">
        <authorList>
            <consortium name="RefSeq"/>
        </authorList>
    </citation>
    <scope>IDENTIFICATION</scope>
</reference>
<dbReference type="InterPro" id="IPR052658">
    <property type="entry name" value="TPR-containing"/>
</dbReference>
<protein>
    <submittedName>
        <fullName evidence="4">Tetratricopeptide repeat protein 33</fullName>
    </submittedName>
</protein>
<feature type="region of interest" description="Disordered" evidence="2">
    <location>
        <begin position="217"/>
        <end position="240"/>
    </location>
</feature>
<evidence type="ECO:0000256" key="1">
    <source>
        <dbReference type="PROSITE-ProRule" id="PRU00339"/>
    </source>
</evidence>
<gene>
    <name evidence="4" type="primary">LOC103319747</name>
</gene>
<dbReference type="PROSITE" id="PS50005">
    <property type="entry name" value="TPR"/>
    <property type="match status" value="1"/>
</dbReference>
<feature type="compositionally biased region" description="Polar residues" evidence="2">
    <location>
        <begin position="50"/>
        <end position="75"/>
    </location>
</feature>
<keyword evidence="3" id="KW-1185">Reference proteome</keyword>
<dbReference type="PANTHER" id="PTHR15544:SF0">
    <property type="entry name" value="TETRATRICOPEPTIDE REPEAT PROTEIN 33"/>
    <property type="match status" value="1"/>
</dbReference>
<dbReference type="RefSeq" id="XP_008219558.1">
    <property type="nucleotide sequence ID" value="XM_008221336.1"/>
</dbReference>
<name>A0ABM0N4U1_PRUMU</name>
<dbReference type="GeneID" id="103319747"/>
<feature type="repeat" description="TPR" evidence="1">
    <location>
        <begin position="169"/>
        <end position="202"/>
    </location>
</feature>
<feature type="compositionally biased region" description="Basic and acidic residues" evidence="2">
    <location>
        <begin position="76"/>
        <end position="85"/>
    </location>
</feature>
<reference evidence="3" key="1">
    <citation type="journal article" date="2012" name="Nat. Commun.">
        <title>The genome of Prunus mume.</title>
        <authorList>
            <person name="Zhang Q."/>
            <person name="Chen W."/>
            <person name="Sun L."/>
            <person name="Zhao F."/>
            <person name="Huang B."/>
            <person name="Yang W."/>
            <person name="Tao Y."/>
            <person name="Wang J."/>
            <person name="Yuan Z."/>
            <person name="Fan G."/>
            <person name="Xing Z."/>
            <person name="Han C."/>
            <person name="Pan H."/>
            <person name="Zhong X."/>
            <person name="Shi W."/>
            <person name="Liang X."/>
            <person name="Du D."/>
            <person name="Sun F."/>
            <person name="Xu Z."/>
            <person name="Hao R."/>
            <person name="Lv T."/>
            <person name="Lv Y."/>
            <person name="Zheng Z."/>
            <person name="Sun M."/>
            <person name="Luo L."/>
            <person name="Cai M."/>
            <person name="Gao Y."/>
            <person name="Wang J."/>
            <person name="Yin Y."/>
            <person name="Xu X."/>
            <person name="Cheng T."/>
            <person name="Wang J."/>
        </authorList>
    </citation>
    <scope>NUCLEOTIDE SEQUENCE [LARGE SCALE GENOMIC DNA]</scope>
</reference>
<feature type="region of interest" description="Disordered" evidence="2">
    <location>
        <begin position="49"/>
        <end position="96"/>
    </location>
</feature>
<evidence type="ECO:0000256" key="2">
    <source>
        <dbReference type="SAM" id="MobiDB-lite"/>
    </source>
</evidence>
<dbReference type="SUPFAM" id="SSF48452">
    <property type="entry name" value="TPR-like"/>
    <property type="match status" value="1"/>
</dbReference>
<proteinExistence type="predicted"/>
<dbReference type="PANTHER" id="PTHR15544">
    <property type="entry name" value="OSMOSIS RESPONSIVE FACTOR"/>
    <property type="match status" value="1"/>
</dbReference>
<dbReference type="SMART" id="SM00028">
    <property type="entry name" value="TPR"/>
    <property type="match status" value="3"/>
</dbReference>
<dbReference type="InterPro" id="IPR011990">
    <property type="entry name" value="TPR-like_helical_dom_sf"/>
</dbReference>
<evidence type="ECO:0000313" key="3">
    <source>
        <dbReference type="Proteomes" id="UP000694861"/>
    </source>
</evidence>
<organism evidence="3 4">
    <name type="scientific">Prunus mume</name>
    <name type="common">Japanese apricot</name>
    <name type="synonym">Armeniaca mume</name>
    <dbReference type="NCBI Taxonomy" id="102107"/>
    <lineage>
        <taxon>Eukaryota</taxon>
        <taxon>Viridiplantae</taxon>
        <taxon>Streptophyta</taxon>
        <taxon>Embryophyta</taxon>
        <taxon>Tracheophyta</taxon>
        <taxon>Spermatophyta</taxon>
        <taxon>Magnoliopsida</taxon>
        <taxon>eudicotyledons</taxon>
        <taxon>Gunneridae</taxon>
        <taxon>Pentapetalae</taxon>
        <taxon>rosids</taxon>
        <taxon>fabids</taxon>
        <taxon>Rosales</taxon>
        <taxon>Rosaceae</taxon>
        <taxon>Amygdaloideae</taxon>
        <taxon>Amygdaleae</taxon>
        <taxon>Prunus</taxon>
    </lineage>
</organism>